<evidence type="ECO:0000313" key="9">
    <source>
        <dbReference type="EMBL" id="QDS71302.1"/>
    </source>
</evidence>
<keyword evidence="6" id="KW-0863">Zinc-finger</keyword>
<feature type="region of interest" description="Disordered" evidence="7">
    <location>
        <begin position="179"/>
        <end position="204"/>
    </location>
</feature>
<dbReference type="GO" id="GO:0000209">
    <property type="term" value="P:protein polyubiquitination"/>
    <property type="evidence" value="ECO:0007669"/>
    <property type="project" value="TreeGrafter"/>
</dbReference>
<dbReference type="Pfam" id="PF13639">
    <property type="entry name" value="zf-RING_2"/>
    <property type="match status" value="1"/>
</dbReference>
<organism evidence="9 10">
    <name type="scientific">Venturia effusa</name>
    <dbReference type="NCBI Taxonomy" id="50376"/>
    <lineage>
        <taxon>Eukaryota</taxon>
        <taxon>Fungi</taxon>
        <taxon>Dikarya</taxon>
        <taxon>Ascomycota</taxon>
        <taxon>Pezizomycotina</taxon>
        <taxon>Dothideomycetes</taxon>
        <taxon>Pleosporomycetidae</taxon>
        <taxon>Venturiales</taxon>
        <taxon>Venturiaceae</taxon>
        <taxon>Venturia</taxon>
    </lineage>
</organism>
<evidence type="ECO:0000256" key="1">
    <source>
        <dbReference type="ARBA" id="ARBA00000900"/>
    </source>
</evidence>
<evidence type="ECO:0000256" key="6">
    <source>
        <dbReference type="PROSITE-ProRule" id="PRU00175"/>
    </source>
</evidence>
<dbReference type="PANTHER" id="PTHR46077:SF1">
    <property type="entry name" value="TOP1 BINDING ARGININE_SERINE RICH PROTEIN, E3 UBIQUITIN LIGASE"/>
    <property type="match status" value="1"/>
</dbReference>
<dbReference type="GO" id="GO:0008270">
    <property type="term" value="F:zinc ion binding"/>
    <property type="evidence" value="ECO:0007669"/>
    <property type="project" value="UniProtKB-KW"/>
</dbReference>
<sequence length="297" mass="33521">MDAREPHAQSTAPPDVKDRPPAADSCVICLETISERAVTIPCNHVDFDFICILSWLLDQQARCKTEVTAVQYAFESPTEFKTFHIPSKTSATSQSSSRDAALTARSRRRAPSPPPAIDNALLRRKFVYRHNLYSMHVGTNRISKHRNLTPMTFAASTALQSKARKWIRRELQVFEFLSPDHAPTTTNTPSTNCSTSTPDSDTRNRSLVSNNVEALLEYIILILKKVQIKGADGRAEDLVQEFLGRENARLFLHELEAWLRAPYHTLEEWDGVVQHAVELPYPLSEARKRRLERAGSG</sequence>
<dbReference type="PANTHER" id="PTHR46077">
    <property type="entry name" value="E3 UBIQUITIN-PROTEIN LIGASE TOPORS"/>
    <property type="match status" value="1"/>
</dbReference>
<keyword evidence="5" id="KW-0804">Transcription</keyword>
<protein>
    <recommendedName>
        <fullName evidence="2">RING-type E3 ubiquitin transferase</fullName>
        <ecNumber evidence="2">2.3.2.27</ecNumber>
    </recommendedName>
</protein>
<feature type="region of interest" description="Disordered" evidence="7">
    <location>
        <begin position="86"/>
        <end position="117"/>
    </location>
</feature>
<dbReference type="STRING" id="50376.A0A517L6P1"/>
<dbReference type="Proteomes" id="UP000316270">
    <property type="component" value="Chromosome 6"/>
</dbReference>
<keyword evidence="10" id="KW-1185">Reference proteome</keyword>
<dbReference type="PROSITE" id="PS50089">
    <property type="entry name" value="ZF_RING_2"/>
    <property type="match status" value="1"/>
</dbReference>
<dbReference type="InterPro" id="IPR001841">
    <property type="entry name" value="Znf_RING"/>
</dbReference>
<dbReference type="OrthoDB" id="21204at2759"/>
<evidence type="ECO:0000256" key="4">
    <source>
        <dbReference type="ARBA" id="ARBA00023015"/>
    </source>
</evidence>
<reference evidence="9 10" key="1">
    <citation type="submission" date="2019-07" db="EMBL/GenBank/DDBJ databases">
        <title>Finished genome of Venturia effusa.</title>
        <authorList>
            <person name="Young C.A."/>
            <person name="Cox M.P."/>
            <person name="Ganley A.R.D."/>
            <person name="David W.J."/>
        </authorList>
    </citation>
    <scope>NUCLEOTIDE SEQUENCE [LARGE SCALE GENOMIC DNA]</scope>
    <source>
        <strain evidence="10">albino</strain>
    </source>
</reference>
<evidence type="ECO:0000256" key="3">
    <source>
        <dbReference type="ARBA" id="ARBA00022679"/>
    </source>
</evidence>
<dbReference type="AlphaFoldDB" id="A0A517L6P1"/>
<dbReference type="EC" id="2.3.2.27" evidence="2"/>
<feature type="compositionally biased region" description="Low complexity" evidence="7">
    <location>
        <begin position="87"/>
        <end position="104"/>
    </location>
</feature>
<feature type="domain" description="RING-type" evidence="8">
    <location>
        <begin position="26"/>
        <end position="63"/>
    </location>
</feature>
<keyword evidence="6" id="KW-0862">Zinc</keyword>
<accession>A0A517L6P1</accession>
<keyword evidence="4" id="KW-0805">Transcription regulation</keyword>
<dbReference type="GO" id="GO:0006513">
    <property type="term" value="P:protein monoubiquitination"/>
    <property type="evidence" value="ECO:0007669"/>
    <property type="project" value="TreeGrafter"/>
</dbReference>
<name>A0A517L6P1_9PEZI</name>
<evidence type="ECO:0000256" key="5">
    <source>
        <dbReference type="ARBA" id="ARBA00023163"/>
    </source>
</evidence>
<feature type="compositionally biased region" description="Low complexity" evidence="7">
    <location>
        <begin position="183"/>
        <end position="199"/>
    </location>
</feature>
<dbReference type="InterPro" id="IPR013083">
    <property type="entry name" value="Znf_RING/FYVE/PHD"/>
</dbReference>
<dbReference type="EMBL" id="CP042190">
    <property type="protein sequence ID" value="QDS71302.1"/>
    <property type="molecule type" value="Genomic_DNA"/>
</dbReference>
<dbReference type="SUPFAM" id="SSF57850">
    <property type="entry name" value="RING/U-box"/>
    <property type="match status" value="1"/>
</dbReference>
<comment type="catalytic activity">
    <reaction evidence="1">
        <text>S-ubiquitinyl-[E2 ubiquitin-conjugating enzyme]-L-cysteine + [acceptor protein]-L-lysine = [E2 ubiquitin-conjugating enzyme]-L-cysteine + N(6)-ubiquitinyl-[acceptor protein]-L-lysine.</text>
        <dbReference type="EC" id="2.3.2.27"/>
    </reaction>
</comment>
<evidence type="ECO:0000313" key="10">
    <source>
        <dbReference type="Proteomes" id="UP000316270"/>
    </source>
</evidence>
<dbReference type="GO" id="GO:0061630">
    <property type="term" value="F:ubiquitin protein ligase activity"/>
    <property type="evidence" value="ECO:0007669"/>
    <property type="project" value="UniProtKB-EC"/>
</dbReference>
<evidence type="ECO:0000259" key="8">
    <source>
        <dbReference type="PROSITE" id="PS50089"/>
    </source>
</evidence>
<evidence type="ECO:0000256" key="2">
    <source>
        <dbReference type="ARBA" id="ARBA00012483"/>
    </source>
</evidence>
<keyword evidence="3" id="KW-0808">Transferase</keyword>
<keyword evidence="6" id="KW-0479">Metal-binding</keyword>
<feature type="region of interest" description="Disordered" evidence="7">
    <location>
        <begin position="1"/>
        <end position="21"/>
    </location>
</feature>
<proteinExistence type="predicted"/>
<evidence type="ECO:0000256" key="7">
    <source>
        <dbReference type="SAM" id="MobiDB-lite"/>
    </source>
</evidence>
<gene>
    <name evidence="9" type="ORF">FKW77_001610</name>
</gene>
<dbReference type="Gene3D" id="3.30.40.10">
    <property type="entry name" value="Zinc/RING finger domain, C3HC4 (zinc finger)"/>
    <property type="match status" value="1"/>
</dbReference>